<evidence type="ECO:0000313" key="6">
    <source>
        <dbReference type="Proteomes" id="UP001244341"/>
    </source>
</evidence>
<protein>
    <recommendedName>
        <fullName evidence="4">UvrD-like helicase C-terminal domain-containing protein</fullName>
    </recommendedName>
</protein>
<dbReference type="InterPro" id="IPR027785">
    <property type="entry name" value="UvrD-like_helicase_C"/>
</dbReference>
<dbReference type="InterPro" id="IPR027417">
    <property type="entry name" value="P-loop_NTPase"/>
</dbReference>
<evidence type="ECO:0000256" key="1">
    <source>
        <dbReference type="ARBA" id="ARBA00022741"/>
    </source>
</evidence>
<dbReference type="InterPro" id="IPR050534">
    <property type="entry name" value="Coronavir_polyprotein_1ab"/>
</dbReference>
<name>A0ABY8TR72_TETOB</name>
<evidence type="ECO:0000259" key="4">
    <source>
        <dbReference type="Pfam" id="PF13538"/>
    </source>
</evidence>
<reference evidence="5 6" key="1">
    <citation type="submission" date="2023-05" db="EMBL/GenBank/DDBJ databases">
        <title>A 100% complete, gapless, phased diploid assembly of the Scenedesmus obliquus UTEX 3031 genome.</title>
        <authorList>
            <person name="Biondi T.C."/>
            <person name="Hanschen E.R."/>
            <person name="Kwon T."/>
            <person name="Eng W."/>
            <person name="Kruse C.P.S."/>
            <person name="Koehler S.I."/>
            <person name="Kunde Y."/>
            <person name="Gleasner C.D."/>
            <person name="You Mak K.T."/>
            <person name="Polle J."/>
            <person name="Hovde B.T."/>
            <person name="Starkenburg S.R."/>
        </authorList>
    </citation>
    <scope>NUCLEOTIDE SEQUENCE [LARGE SCALE GENOMIC DNA]</scope>
    <source>
        <strain evidence="5 6">DOE0152z</strain>
    </source>
</reference>
<keyword evidence="1" id="KW-0547">Nucleotide-binding</keyword>
<accession>A0ABY8TR72</accession>
<dbReference type="Gene3D" id="3.40.50.300">
    <property type="entry name" value="P-loop containing nucleotide triphosphate hydrolases"/>
    <property type="match status" value="2"/>
</dbReference>
<dbReference type="CDD" id="cd18809">
    <property type="entry name" value="SF1_C_RecD"/>
    <property type="match status" value="1"/>
</dbReference>
<keyword evidence="3" id="KW-0472">Membrane</keyword>
<dbReference type="EMBL" id="CP126209">
    <property type="protein sequence ID" value="WIA10862.1"/>
    <property type="molecule type" value="Genomic_DNA"/>
</dbReference>
<gene>
    <name evidence="5" type="ORF">OEZ85_011028</name>
</gene>
<evidence type="ECO:0000256" key="2">
    <source>
        <dbReference type="ARBA" id="ARBA00022840"/>
    </source>
</evidence>
<feature type="domain" description="UvrD-like helicase C-terminal" evidence="4">
    <location>
        <begin position="518"/>
        <end position="564"/>
    </location>
</feature>
<sequence length="829" mass="89407">MPSAVDVLSDPYLLLGHKWTLFDVDTIARALEVPPQVRWRHVLVHCAREEQSGSGDTIMPTRLLRDADNKEKYKGISQHISKDVQADVFGDMMRDGDGGVTRMPWGLSFALEESLCNEQDVFTLASWPPCLEDARDKAWDVLNTTYTRMRLSAEQKDAVIQAFGPHHMSLVTGNHGCGKSACCDAIAHVARTLGLGYHFMAYTWLAAYRIGEACKGVTATSIHNFVYTRMGQAKRVGGIDLAVVDEASLVGTSVLAKLLRVLPRHCKLVLVGDDAQLPPIAYGQPFADLVAACRSNNPRNTAPLAQLTKVFRTDKPHIIGFSDACRAGQVPRWIKKAGGCVSTSDFVWHGNLEEKAILQELTRLLLCQGEDIQILAAGKKGVVGVPALNALAATILRPATTSHQQFRHKDLVMHTAGAGKAIRDVPVGTRGTVLYGEVVRWENGQRTPLRAGTAECMAHMFVAGDKVMFWATAKENNDVRNGHRGRVTRVCDDGSVIVAYGAQGDVRHDRDELDHLQLAYAITVHKYQGNEAPHVFVVVHSSHGWPLHTRNMLYTAVTRGKSKAVNKSSIVNDVLTDVLMSSSQQCTAESSAKQVMSFKNISSVGCKVNFTNIDQAAEFTTNFTCSQASSNAADLSSQFAARLNQEVESKVKGFGGALVSSAESENISDLQSKITNNIDISSVAACVATNVSDQLLEFGEVKVNCTGLTGSDAELDFNNISQRLIANHTPQCLMQQDTAAKAAADLDAVIDSKAKASNEGFDLAGMLNNIVTSIFGTWTAALGMVGAICLAIICCCCCFSALPMLMGGGGGAKLRAPHYSMAIGRQAAA</sequence>
<dbReference type="PANTHER" id="PTHR43788:SF6">
    <property type="entry name" value="DNA HELICASE B"/>
    <property type="match status" value="1"/>
</dbReference>
<keyword evidence="3" id="KW-0812">Transmembrane</keyword>
<dbReference type="Pfam" id="PF13538">
    <property type="entry name" value="UvrD_C_2"/>
    <property type="match status" value="1"/>
</dbReference>
<feature type="transmembrane region" description="Helical" evidence="3">
    <location>
        <begin position="778"/>
        <end position="805"/>
    </location>
</feature>
<proteinExistence type="predicted"/>
<dbReference type="PANTHER" id="PTHR43788">
    <property type="entry name" value="DNA2/NAM7 HELICASE FAMILY MEMBER"/>
    <property type="match status" value="1"/>
</dbReference>
<evidence type="ECO:0000313" key="5">
    <source>
        <dbReference type="EMBL" id="WIA10862.1"/>
    </source>
</evidence>
<keyword evidence="2" id="KW-0067">ATP-binding</keyword>
<dbReference type="Proteomes" id="UP001244341">
    <property type="component" value="Chromosome 2b"/>
</dbReference>
<evidence type="ECO:0000256" key="3">
    <source>
        <dbReference type="SAM" id="Phobius"/>
    </source>
</evidence>
<organism evidence="5 6">
    <name type="scientific">Tetradesmus obliquus</name>
    <name type="common">Green alga</name>
    <name type="synonym">Acutodesmus obliquus</name>
    <dbReference type="NCBI Taxonomy" id="3088"/>
    <lineage>
        <taxon>Eukaryota</taxon>
        <taxon>Viridiplantae</taxon>
        <taxon>Chlorophyta</taxon>
        <taxon>core chlorophytes</taxon>
        <taxon>Chlorophyceae</taxon>
        <taxon>CS clade</taxon>
        <taxon>Sphaeropleales</taxon>
        <taxon>Scenedesmaceae</taxon>
        <taxon>Tetradesmus</taxon>
    </lineage>
</organism>
<keyword evidence="6" id="KW-1185">Reference proteome</keyword>
<keyword evidence="3" id="KW-1133">Transmembrane helix</keyword>
<dbReference type="SUPFAM" id="SSF52540">
    <property type="entry name" value="P-loop containing nucleoside triphosphate hydrolases"/>
    <property type="match status" value="2"/>
</dbReference>
<dbReference type="Pfam" id="PF13604">
    <property type="entry name" value="AAA_30"/>
    <property type="match status" value="1"/>
</dbReference>